<dbReference type="PANTHER" id="PTHR33415">
    <property type="entry name" value="PROTEIN EMBRYO DEFECTIVE 514"/>
    <property type="match status" value="1"/>
</dbReference>
<dbReference type="AlphaFoldDB" id="A0A1H6QPD2"/>
<dbReference type="EMBL" id="FNYH01000001">
    <property type="protein sequence ID" value="SEI42087.1"/>
    <property type="molecule type" value="Genomic_DNA"/>
</dbReference>
<dbReference type="GO" id="GO:1901259">
    <property type="term" value="P:chloroplast rRNA processing"/>
    <property type="evidence" value="ECO:0007669"/>
    <property type="project" value="TreeGrafter"/>
</dbReference>
<organism evidence="1 2">
    <name type="scientific">Allopseudospirillum japonicum</name>
    <dbReference type="NCBI Taxonomy" id="64971"/>
    <lineage>
        <taxon>Bacteria</taxon>
        <taxon>Pseudomonadati</taxon>
        <taxon>Pseudomonadota</taxon>
        <taxon>Gammaproteobacteria</taxon>
        <taxon>Oceanospirillales</taxon>
        <taxon>Oceanospirillaceae</taxon>
        <taxon>Allopseudospirillum</taxon>
    </lineage>
</organism>
<dbReference type="Gene3D" id="3.10.450.40">
    <property type="match status" value="1"/>
</dbReference>
<evidence type="ECO:0000313" key="2">
    <source>
        <dbReference type="Proteomes" id="UP000242999"/>
    </source>
</evidence>
<evidence type="ECO:0008006" key="3">
    <source>
        <dbReference type="Google" id="ProtNLM"/>
    </source>
</evidence>
<dbReference type="GO" id="GO:0009658">
    <property type="term" value="P:chloroplast organization"/>
    <property type="evidence" value="ECO:0007669"/>
    <property type="project" value="TreeGrafter"/>
</dbReference>
<gene>
    <name evidence="1" type="ORF">SAMN05421831_101433</name>
</gene>
<dbReference type="Pfam" id="PF11523">
    <property type="entry name" value="DUF3223"/>
    <property type="match status" value="1"/>
</dbReference>
<name>A0A1H6QPD2_9GAMM</name>
<reference evidence="2" key="1">
    <citation type="submission" date="2016-10" db="EMBL/GenBank/DDBJ databases">
        <authorList>
            <person name="Varghese N."/>
            <person name="Submissions S."/>
        </authorList>
    </citation>
    <scope>NUCLEOTIDE SEQUENCE [LARGE SCALE GENOMIC DNA]</scope>
    <source>
        <strain evidence="2">DSM 7165</strain>
    </source>
</reference>
<dbReference type="PANTHER" id="PTHR33415:SF15">
    <property type="entry name" value="PROTEIN DCL HOMOLOG, CHLOROPLASTIC"/>
    <property type="match status" value="1"/>
</dbReference>
<dbReference type="Proteomes" id="UP000242999">
    <property type="component" value="Unassembled WGS sequence"/>
</dbReference>
<accession>A0A1H6QPD2</accession>
<dbReference type="InterPro" id="IPR044673">
    <property type="entry name" value="DCL-like"/>
</dbReference>
<evidence type="ECO:0000313" key="1">
    <source>
        <dbReference type="EMBL" id="SEI42087.1"/>
    </source>
</evidence>
<dbReference type="STRING" id="64971.SAMN05421831_101433"/>
<keyword evidence="2" id="KW-1185">Reference proteome</keyword>
<dbReference type="RefSeq" id="WP_093308297.1">
    <property type="nucleotide sequence ID" value="NZ_FNYH01000001.1"/>
</dbReference>
<sequence>MAKPIAFGTYQFKTKKRATEEARNRINRYEAGERLQLEDEQFFVSLFTLHSEYSEKKGAGIDYISVERDFHNNRCLYIHRVDGTSIDCSWVHCIRPASQKTVVSMAFRRAAKEIIMAYKSASLDQVDICPVLGTKLTYENSHVSYLSPSFDDLLMEFLQQRPIDIESVALTNPKPVDTDQRGQITDQELLDDWCSFHQKKANLQLLSAEANLPRLKS</sequence>
<proteinExistence type="predicted"/>
<protein>
    <recommendedName>
        <fullName evidence="3">DUF3223 domain-containing protein</fullName>
    </recommendedName>
</protein>
<dbReference type="OrthoDB" id="6399171at2"/>